<evidence type="ECO:0000256" key="1">
    <source>
        <dbReference type="ARBA" id="ARBA00007228"/>
    </source>
</evidence>
<organism evidence="6 7">
    <name type="scientific">Butyricicoccus pullicaecorum</name>
    <dbReference type="NCBI Taxonomy" id="501571"/>
    <lineage>
        <taxon>Bacteria</taxon>
        <taxon>Bacillati</taxon>
        <taxon>Bacillota</taxon>
        <taxon>Clostridia</taxon>
        <taxon>Eubacteriales</taxon>
        <taxon>Butyricicoccaceae</taxon>
        <taxon>Butyricicoccus</taxon>
    </lineage>
</organism>
<keyword evidence="3" id="KW-0808">Transferase</keyword>
<comment type="similarity">
    <text evidence="1">Belongs to the class IV-like SAM-binding methyltransferase superfamily. RNA methyltransferase TrmH family.</text>
</comment>
<evidence type="ECO:0000256" key="2">
    <source>
        <dbReference type="ARBA" id="ARBA00022603"/>
    </source>
</evidence>
<dbReference type="InterPro" id="IPR029026">
    <property type="entry name" value="tRNA_m1G_MTases_N"/>
</dbReference>
<dbReference type="PANTHER" id="PTHR43191:SF2">
    <property type="entry name" value="RRNA METHYLTRANSFERASE 3, MITOCHONDRIAL"/>
    <property type="match status" value="1"/>
</dbReference>
<evidence type="ECO:0000259" key="5">
    <source>
        <dbReference type="Pfam" id="PF22435"/>
    </source>
</evidence>
<dbReference type="Proteomes" id="UP000195897">
    <property type="component" value="Unassembled WGS sequence"/>
</dbReference>
<dbReference type="GO" id="GO:0032259">
    <property type="term" value="P:methylation"/>
    <property type="evidence" value="ECO:0007669"/>
    <property type="project" value="UniProtKB-KW"/>
</dbReference>
<dbReference type="InterPro" id="IPR053888">
    <property type="entry name" value="MRM3-like_sub_bind"/>
</dbReference>
<dbReference type="InterPro" id="IPR029028">
    <property type="entry name" value="Alpha/beta_knot_MTases"/>
</dbReference>
<dbReference type="InterPro" id="IPR001537">
    <property type="entry name" value="SpoU_MeTrfase"/>
</dbReference>
<dbReference type="GO" id="GO:0008173">
    <property type="term" value="F:RNA methyltransferase activity"/>
    <property type="evidence" value="ECO:0007669"/>
    <property type="project" value="InterPro"/>
</dbReference>
<accession>A0A1Y4LCI1</accession>
<dbReference type="InterPro" id="IPR051259">
    <property type="entry name" value="rRNA_Methyltransferase"/>
</dbReference>
<evidence type="ECO:0000313" key="6">
    <source>
        <dbReference type="EMBL" id="OUP54426.1"/>
    </source>
</evidence>
<dbReference type="Pfam" id="PF22435">
    <property type="entry name" value="MRM3-like_sub_bind"/>
    <property type="match status" value="1"/>
</dbReference>
<evidence type="ECO:0000259" key="4">
    <source>
        <dbReference type="Pfam" id="PF00588"/>
    </source>
</evidence>
<dbReference type="InterPro" id="IPR029064">
    <property type="entry name" value="Ribosomal_eL30-like_sf"/>
</dbReference>
<gene>
    <name evidence="6" type="ORF">B5F17_00580</name>
</gene>
<evidence type="ECO:0000313" key="7">
    <source>
        <dbReference type="Proteomes" id="UP000195897"/>
    </source>
</evidence>
<protein>
    <submittedName>
        <fullName evidence="6">Uncharacterized protein</fullName>
    </submittedName>
</protein>
<dbReference type="GO" id="GO:0003723">
    <property type="term" value="F:RNA binding"/>
    <property type="evidence" value="ECO:0007669"/>
    <property type="project" value="InterPro"/>
</dbReference>
<evidence type="ECO:0000256" key="3">
    <source>
        <dbReference type="ARBA" id="ARBA00022679"/>
    </source>
</evidence>
<dbReference type="Gene3D" id="3.40.1280.10">
    <property type="match status" value="1"/>
</dbReference>
<dbReference type="Gene3D" id="3.30.1330.30">
    <property type="match status" value="1"/>
</dbReference>
<keyword evidence="2" id="KW-0489">Methyltransferase</keyword>
<dbReference type="GO" id="GO:0006396">
    <property type="term" value="P:RNA processing"/>
    <property type="evidence" value="ECO:0007669"/>
    <property type="project" value="InterPro"/>
</dbReference>
<sequence>MEFTAITSRQNATLKHLARLAREKKYRLKTGEMVCEGEKMLGEALDSDIRVGAVLVRAGTACDDALLARAAAQGASLLTAEKALFDLATDVETPQGVLFSCERPVRQTVDFSSVRRAVLLDGLQDPGNLGTILRTADAFALDLVILCEGCTDPTAPKVVRATMGAAFRQPVCQMPLAEAIDALQQHGVPVYAAALEPDSVPLPPEGLPERSAVIIGNEGNGVTQAALDLCDHKLIIPMAGRAESLNAGVAAAILIWEMTKKGG</sequence>
<name>A0A1Y4LCI1_9FIRM</name>
<reference evidence="7" key="1">
    <citation type="submission" date="2017-04" db="EMBL/GenBank/DDBJ databases">
        <title>Function of individual gut microbiota members based on whole genome sequencing of pure cultures obtained from chicken caecum.</title>
        <authorList>
            <person name="Medvecky M."/>
            <person name="Cejkova D."/>
            <person name="Polansky O."/>
            <person name="Karasova D."/>
            <person name="Kubasova T."/>
            <person name="Cizek A."/>
            <person name="Rychlik I."/>
        </authorList>
    </citation>
    <scope>NUCLEOTIDE SEQUENCE [LARGE SCALE GENOMIC DNA]</scope>
    <source>
        <strain evidence="7">An180</strain>
    </source>
</reference>
<dbReference type="Pfam" id="PF00588">
    <property type="entry name" value="SpoU_methylase"/>
    <property type="match status" value="1"/>
</dbReference>
<feature type="domain" description="tRNA/rRNA methyltransferase SpoU type" evidence="4">
    <location>
        <begin position="117"/>
        <end position="255"/>
    </location>
</feature>
<dbReference type="EMBL" id="NFKK01000001">
    <property type="protein sequence ID" value="OUP54426.1"/>
    <property type="molecule type" value="Genomic_DNA"/>
</dbReference>
<feature type="domain" description="MRM3-like substrate binding" evidence="5">
    <location>
        <begin position="11"/>
        <end position="98"/>
    </location>
</feature>
<dbReference type="PANTHER" id="PTHR43191">
    <property type="entry name" value="RRNA METHYLTRANSFERASE 3"/>
    <property type="match status" value="1"/>
</dbReference>
<proteinExistence type="inferred from homology"/>
<dbReference type="AlphaFoldDB" id="A0A1Y4LCI1"/>
<dbReference type="SUPFAM" id="SSF75217">
    <property type="entry name" value="alpha/beta knot"/>
    <property type="match status" value="1"/>
</dbReference>
<dbReference type="CDD" id="cd18095">
    <property type="entry name" value="SpoU-like_rRNA-MTase"/>
    <property type="match status" value="1"/>
</dbReference>
<comment type="caution">
    <text evidence="6">The sequence shown here is derived from an EMBL/GenBank/DDBJ whole genome shotgun (WGS) entry which is preliminary data.</text>
</comment>
<dbReference type="RefSeq" id="WP_087369818.1">
    <property type="nucleotide sequence ID" value="NZ_NFKK01000001.1"/>
</dbReference>
<dbReference type="SUPFAM" id="SSF55315">
    <property type="entry name" value="L30e-like"/>
    <property type="match status" value="1"/>
</dbReference>